<name>A0AAD1X9X6_EUPCR</name>
<dbReference type="Proteomes" id="UP001295684">
    <property type="component" value="Unassembled WGS sequence"/>
</dbReference>
<gene>
    <name evidence="2" type="ORF">ECRASSUSDP1_LOCUS7748</name>
</gene>
<evidence type="ECO:0000313" key="3">
    <source>
        <dbReference type="Proteomes" id="UP001295684"/>
    </source>
</evidence>
<keyword evidence="3" id="KW-1185">Reference proteome</keyword>
<reference evidence="2" key="1">
    <citation type="submission" date="2023-07" db="EMBL/GenBank/DDBJ databases">
        <authorList>
            <consortium name="AG Swart"/>
            <person name="Singh M."/>
            <person name="Singh A."/>
            <person name="Seah K."/>
            <person name="Emmerich C."/>
        </authorList>
    </citation>
    <scope>NUCLEOTIDE SEQUENCE</scope>
    <source>
        <strain evidence="2">DP1</strain>
    </source>
</reference>
<dbReference type="AlphaFoldDB" id="A0AAD1X9X6"/>
<protein>
    <submittedName>
        <fullName evidence="2">Uncharacterized protein</fullName>
    </submittedName>
</protein>
<evidence type="ECO:0000313" key="2">
    <source>
        <dbReference type="EMBL" id="CAI2366475.1"/>
    </source>
</evidence>
<feature type="compositionally biased region" description="Basic residues" evidence="1">
    <location>
        <begin position="355"/>
        <end position="367"/>
    </location>
</feature>
<feature type="region of interest" description="Disordered" evidence="1">
    <location>
        <begin position="355"/>
        <end position="383"/>
    </location>
</feature>
<organism evidence="2 3">
    <name type="scientific">Euplotes crassus</name>
    <dbReference type="NCBI Taxonomy" id="5936"/>
    <lineage>
        <taxon>Eukaryota</taxon>
        <taxon>Sar</taxon>
        <taxon>Alveolata</taxon>
        <taxon>Ciliophora</taxon>
        <taxon>Intramacronucleata</taxon>
        <taxon>Spirotrichea</taxon>
        <taxon>Hypotrichia</taxon>
        <taxon>Euplotida</taxon>
        <taxon>Euplotidae</taxon>
        <taxon>Moneuplotes</taxon>
    </lineage>
</organism>
<accession>A0AAD1X9X6</accession>
<comment type="caution">
    <text evidence="2">The sequence shown here is derived from an EMBL/GenBank/DDBJ whole genome shotgun (WGS) entry which is preliminary data.</text>
</comment>
<proteinExistence type="predicted"/>
<evidence type="ECO:0000256" key="1">
    <source>
        <dbReference type="SAM" id="MobiDB-lite"/>
    </source>
</evidence>
<sequence>MSIRLQKKSDKVESFKAIRNKEFKRSLLQLSQKHYSKQRMKHQKKFKKEAAFKDQGKKNNSKYKSYFADSAKEEASLKSSLNYLDGSRSHHKPMYATRKPSHLCSPINLLQSQYKLMSEGKMTWKKRKKAKSKKCRSSVWLKSNPIQISGKNIDINLKLLMNSRYAQRREINRKHNKTVHKFSDNIKIKKMCNNDDLILNGENMLDNSYSQMRTEDNTNNNKGFLESQENTLKNSLSPNLHHSASNSRKNIRSNTLSYQEDSKYDHFGSSKNSSYALNPSLDQLNAQRRKNFEILKDRKKSKDASISNHKLLCKPKDLTFSPKTKRYNKRKMLVPKFFGVTKSPELPIRHQRLLKPRSKSSKSKNSKRYALTNIGNGNQKDENCLKRTHRKVFRKSFDMCLQDFKHYQNHTPKDTAKLLYSMSFGKRQKSSANISLLKKSKRIQKNNSKY</sequence>
<dbReference type="EMBL" id="CAMPGE010007560">
    <property type="protein sequence ID" value="CAI2366475.1"/>
    <property type="molecule type" value="Genomic_DNA"/>
</dbReference>